<gene>
    <name evidence="10" type="ORF">ABL78_4547</name>
</gene>
<name>A0A0N0P5F2_LEPSE</name>
<keyword evidence="2 7" id="KW-0633">Potassium transport</keyword>
<dbReference type="EMBL" id="LJSK01000133">
    <property type="protein sequence ID" value="KPI86396.1"/>
    <property type="molecule type" value="Genomic_DNA"/>
</dbReference>
<feature type="transmembrane region" description="Helical" evidence="9">
    <location>
        <begin position="153"/>
        <end position="174"/>
    </location>
</feature>
<keyword evidence="9" id="KW-1133">Transmembrane helix</keyword>
<keyword evidence="6 7" id="KW-0407">Ion channel</keyword>
<dbReference type="PANTHER" id="PTHR11767">
    <property type="entry name" value="INWARD RECTIFIER POTASSIUM CHANNEL"/>
    <property type="match status" value="1"/>
</dbReference>
<keyword evidence="11" id="KW-1185">Reference proteome</keyword>
<keyword evidence="7 9" id="KW-0812">Transmembrane</keyword>
<evidence type="ECO:0000256" key="7">
    <source>
        <dbReference type="RuleBase" id="RU003822"/>
    </source>
</evidence>
<dbReference type="SUPFAM" id="SSF81296">
    <property type="entry name" value="E set domains"/>
    <property type="match status" value="1"/>
</dbReference>
<dbReference type="Proteomes" id="UP000038009">
    <property type="component" value="Unassembled WGS sequence"/>
</dbReference>
<evidence type="ECO:0000256" key="2">
    <source>
        <dbReference type="ARBA" id="ARBA00022538"/>
    </source>
</evidence>
<dbReference type="VEuPathDB" id="TriTrypDB:Lsey_0133_0120"/>
<evidence type="ECO:0000256" key="4">
    <source>
        <dbReference type="ARBA" id="ARBA00022958"/>
    </source>
</evidence>
<dbReference type="GO" id="GO:0005886">
    <property type="term" value="C:plasma membrane"/>
    <property type="evidence" value="ECO:0007669"/>
    <property type="project" value="TreeGrafter"/>
</dbReference>
<dbReference type="OMA" id="VCSYVNI"/>
<feature type="region of interest" description="Disordered" evidence="8">
    <location>
        <begin position="322"/>
        <end position="471"/>
    </location>
</feature>
<keyword evidence="9" id="KW-0472">Membrane</keyword>
<feature type="compositionally biased region" description="Basic residues" evidence="8">
    <location>
        <begin position="348"/>
        <end position="358"/>
    </location>
</feature>
<dbReference type="InterPro" id="IPR016449">
    <property type="entry name" value="K_chnl_inward-rec_Kir"/>
</dbReference>
<comment type="subcellular location">
    <subcellularLocation>
        <location evidence="7">Membrane</location>
        <topology evidence="7">Multi-pass membrane protein</topology>
    </subcellularLocation>
</comment>
<comment type="caution">
    <text evidence="10">The sequence shown here is derived from an EMBL/GenBank/DDBJ whole genome shotgun (WGS) entry which is preliminary data.</text>
</comment>
<accession>A0A0N0P5F2</accession>
<dbReference type="GO" id="GO:0034702">
    <property type="term" value="C:monoatomic ion channel complex"/>
    <property type="evidence" value="ECO:0007669"/>
    <property type="project" value="UniProtKB-KW"/>
</dbReference>
<evidence type="ECO:0000256" key="9">
    <source>
        <dbReference type="SAM" id="Phobius"/>
    </source>
</evidence>
<feature type="compositionally biased region" description="Low complexity" evidence="8">
    <location>
        <begin position="377"/>
        <end position="411"/>
    </location>
</feature>
<keyword evidence="5 7" id="KW-0406">Ion transport</keyword>
<evidence type="ECO:0000313" key="11">
    <source>
        <dbReference type="Proteomes" id="UP000038009"/>
    </source>
</evidence>
<dbReference type="Gene3D" id="2.60.40.1400">
    <property type="entry name" value="G protein-activated inward rectifier potassium channel 1"/>
    <property type="match status" value="1"/>
</dbReference>
<proteinExistence type="inferred from homology"/>
<dbReference type="InterPro" id="IPR013518">
    <property type="entry name" value="K_chnl_inward-rec_Kir_cyto"/>
</dbReference>
<feature type="transmembrane region" description="Helical" evidence="9">
    <location>
        <begin position="122"/>
        <end position="147"/>
    </location>
</feature>
<evidence type="ECO:0000256" key="1">
    <source>
        <dbReference type="ARBA" id="ARBA00022448"/>
    </source>
</evidence>
<evidence type="ECO:0000256" key="8">
    <source>
        <dbReference type="SAM" id="MobiDB-lite"/>
    </source>
</evidence>
<sequence>MLRGVSLAPHQRLVKDPQELPSELVNSIIGVSARTLPDYGATGSRGGAALLSTSDPQADGTGGSPSFLKRVFRSAQRRYHAAVPNQVPIFDVNGSLTTSQTGVNTFRFRSLSLFYFFRAQSWAVLITYSILLYLIIVLFIAATYYAWGLYCGAGVNVVASIYFTVVSLAANGGYLGEDGETMVDSTNLCYRGRTAIVMVCSYVNIVFVGLVAALVVGKAEYTGKLGHRVVFSDFCTLTSIPGRVGQYRLTFRMANVDNNIPLAQGKLRLFCVTAEPLREYRMRQKQMYVLKNSAPPKTAWKPSHGSVQQLLPGVDASNSLRALGGGGVRGRRVHRRAAPAAGENTGKGKGKKKGKNKGIKAEEEGQRSKGTSPHLPSASASSSVSRASTPSRSSASSSRSTSAASTPAPASELQTAGKTKTRHPTAGVTRTPPATAAATGAASDSTNSSMTSRQNSGLYGASPVGGMGGSFPDPSGNARVFSAESVAAAAAVQGAGAVQVPDRDDDDEMERVHLRVREIRWTCAEETYLDRGDSGQLSLWYPATIIHTIDERSPLHNFMNLPFVAASLKEGPSSVLGSACSDDRGVHPPSLGTGSSTDTYAAHHRFQLVAVFDATEMESGSTITAKHTYTTVDIVAQYKFSDRLVHMHPGSGEVMLDFHYFNALLPMDLVELSTTDSER</sequence>
<reference evidence="10 11" key="1">
    <citation type="journal article" date="2015" name="PLoS Pathog.">
        <title>Leptomonas seymouri: Adaptations to the Dixenous Life Cycle Analyzed by Genome Sequencing, Transcriptome Profiling and Co-infection with Leishmania donovani.</title>
        <authorList>
            <person name="Kraeva N."/>
            <person name="Butenko A."/>
            <person name="Hlavacova J."/>
            <person name="Kostygov A."/>
            <person name="Myskova J."/>
            <person name="Grybchuk D."/>
            <person name="Lestinova T."/>
            <person name="Votypka J."/>
            <person name="Volf P."/>
            <person name="Opperdoes F."/>
            <person name="Flegontov P."/>
            <person name="Lukes J."/>
            <person name="Yurchenko V."/>
        </authorList>
    </citation>
    <scope>NUCLEOTIDE SEQUENCE [LARGE SCALE GENOMIC DNA]</scope>
    <source>
        <strain evidence="10 11">ATCC 30220</strain>
    </source>
</reference>
<evidence type="ECO:0000256" key="5">
    <source>
        <dbReference type="ARBA" id="ARBA00023065"/>
    </source>
</evidence>
<protein>
    <submittedName>
        <fullName evidence="10">Uncharacterized protein</fullName>
    </submittedName>
</protein>
<comment type="similarity">
    <text evidence="7">Belongs to the inward rectifier-type potassium channel (TC 1.A.2.1) family.</text>
</comment>
<keyword evidence="4 7" id="KW-0630">Potassium</keyword>
<dbReference type="OrthoDB" id="273257at2759"/>
<feature type="compositionally biased region" description="Low complexity" evidence="8">
    <location>
        <begin position="424"/>
        <end position="442"/>
    </location>
</feature>
<dbReference type="GO" id="GO:0034765">
    <property type="term" value="P:regulation of monoatomic ion transmembrane transport"/>
    <property type="evidence" value="ECO:0007669"/>
    <property type="project" value="TreeGrafter"/>
</dbReference>
<dbReference type="GO" id="GO:0005242">
    <property type="term" value="F:inward rectifier potassium channel activity"/>
    <property type="evidence" value="ECO:0007669"/>
    <property type="project" value="InterPro"/>
</dbReference>
<dbReference type="InterPro" id="IPR014756">
    <property type="entry name" value="Ig_E-set"/>
</dbReference>
<keyword evidence="1 7" id="KW-0813">Transport</keyword>
<evidence type="ECO:0000256" key="6">
    <source>
        <dbReference type="ARBA" id="ARBA00023303"/>
    </source>
</evidence>
<keyword evidence="3 7" id="KW-0851">Voltage-gated channel</keyword>
<feature type="compositionally biased region" description="Polar residues" evidence="8">
    <location>
        <begin position="443"/>
        <end position="457"/>
    </location>
</feature>
<dbReference type="PANTHER" id="PTHR11767:SF102">
    <property type="entry name" value="INWARDLY RECTIFYING POTASSIUM CHANNEL 1, ISOFORM F"/>
    <property type="match status" value="1"/>
</dbReference>
<feature type="transmembrane region" description="Helical" evidence="9">
    <location>
        <begin position="195"/>
        <end position="216"/>
    </location>
</feature>
<dbReference type="AlphaFoldDB" id="A0A0N0P5F2"/>
<organism evidence="10 11">
    <name type="scientific">Leptomonas seymouri</name>
    <dbReference type="NCBI Taxonomy" id="5684"/>
    <lineage>
        <taxon>Eukaryota</taxon>
        <taxon>Discoba</taxon>
        <taxon>Euglenozoa</taxon>
        <taxon>Kinetoplastea</taxon>
        <taxon>Metakinetoplastina</taxon>
        <taxon>Trypanosomatida</taxon>
        <taxon>Trypanosomatidae</taxon>
        <taxon>Leishmaniinae</taxon>
        <taxon>Leptomonas</taxon>
    </lineage>
</organism>
<evidence type="ECO:0000256" key="3">
    <source>
        <dbReference type="ARBA" id="ARBA00022882"/>
    </source>
</evidence>
<dbReference type="GO" id="GO:1990573">
    <property type="term" value="P:potassium ion import across plasma membrane"/>
    <property type="evidence" value="ECO:0007669"/>
    <property type="project" value="TreeGrafter"/>
</dbReference>
<evidence type="ECO:0000313" key="10">
    <source>
        <dbReference type="EMBL" id="KPI86396.1"/>
    </source>
</evidence>